<name>A0AAN8L3D7_9TELE</name>
<keyword evidence="2" id="KW-1185">Reference proteome</keyword>
<dbReference type="Proteomes" id="UP001356427">
    <property type="component" value="Unassembled WGS sequence"/>
</dbReference>
<gene>
    <name evidence="1" type="ORF">J4Q44_G00311160</name>
</gene>
<comment type="caution">
    <text evidence="1">The sequence shown here is derived from an EMBL/GenBank/DDBJ whole genome shotgun (WGS) entry which is preliminary data.</text>
</comment>
<protein>
    <submittedName>
        <fullName evidence="1">Uncharacterized protein</fullName>
    </submittedName>
</protein>
<organism evidence="1 2">
    <name type="scientific">Coregonus suidteri</name>
    <dbReference type="NCBI Taxonomy" id="861788"/>
    <lineage>
        <taxon>Eukaryota</taxon>
        <taxon>Metazoa</taxon>
        <taxon>Chordata</taxon>
        <taxon>Craniata</taxon>
        <taxon>Vertebrata</taxon>
        <taxon>Euteleostomi</taxon>
        <taxon>Actinopterygii</taxon>
        <taxon>Neopterygii</taxon>
        <taxon>Teleostei</taxon>
        <taxon>Protacanthopterygii</taxon>
        <taxon>Salmoniformes</taxon>
        <taxon>Salmonidae</taxon>
        <taxon>Coregoninae</taxon>
        <taxon>Coregonus</taxon>
    </lineage>
</organism>
<evidence type="ECO:0000313" key="2">
    <source>
        <dbReference type="Proteomes" id="UP001356427"/>
    </source>
</evidence>
<dbReference type="EMBL" id="JAGTTL010000030">
    <property type="protein sequence ID" value="KAK6298061.1"/>
    <property type="molecule type" value="Genomic_DNA"/>
</dbReference>
<accession>A0AAN8L3D7</accession>
<dbReference type="AlphaFoldDB" id="A0AAN8L3D7"/>
<evidence type="ECO:0000313" key="1">
    <source>
        <dbReference type="EMBL" id="KAK6298061.1"/>
    </source>
</evidence>
<reference evidence="1 2" key="1">
    <citation type="submission" date="2021-04" db="EMBL/GenBank/DDBJ databases">
        <authorList>
            <person name="De Guttry C."/>
            <person name="Zahm M."/>
            <person name="Klopp C."/>
            <person name="Cabau C."/>
            <person name="Louis A."/>
            <person name="Berthelot C."/>
            <person name="Parey E."/>
            <person name="Roest Crollius H."/>
            <person name="Montfort J."/>
            <person name="Robinson-Rechavi M."/>
            <person name="Bucao C."/>
            <person name="Bouchez O."/>
            <person name="Gislard M."/>
            <person name="Lluch J."/>
            <person name="Milhes M."/>
            <person name="Lampietro C."/>
            <person name="Lopez Roques C."/>
            <person name="Donnadieu C."/>
            <person name="Braasch I."/>
            <person name="Desvignes T."/>
            <person name="Postlethwait J."/>
            <person name="Bobe J."/>
            <person name="Wedekind C."/>
            <person name="Guiguen Y."/>
        </authorList>
    </citation>
    <scope>NUCLEOTIDE SEQUENCE [LARGE SCALE GENOMIC DNA]</scope>
    <source>
        <strain evidence="1">Cs_M1</strain>
        <tissue evidence="1">Blood</tissue>
    </source>
</reference>
<proteinExistence type="predicted"/>
<sequence length="85" mass="10089">MYRTTRQDDRVEWRSESKIEVDFVPPHQTRSGHAGFFFFGLYMAVGNQHYGHYHNRLERRPQFIFQSPTWVDAPKTNEMGEAGLQ</sequence>